<evidence type="ECO:0000256" key="3">
    <source>
        <dbReference type="SAM" id="Phobius"/>
    </source>
</evidence>
<proteinExistence type="inferred from homology"/>
<dbReference type="GO" id="GO:0000030">
    <property type="term" value="F:mannosyltransferase activity"/>
    <property type="evidence" value="ECO:0007669"/>
    <property type="project" value="TreeGrafter"/>
</dbReference>
<keyword evidence="3" id="KW-0812">Transmembrane</keyword>
<dbReference type="GO" id="GO:0051999">
    <property type="term" value="P:mannosyl-inositol phosphorylceramide biosynthetic process"/>
    <property type="evidence" value="ECO:0007669"/>
    <property type="project" value="TreeGrafter"/>
</dbReference>
<dbReference type="InterPro" id="IPR029044">
    <property type="entry name" value="Nucleotide-diphossugar_trans"/>
</dbReference>
<organism evidence="4 5">
    <name type="scientific">Penicillium camemberti (strain FM 013)</name>
    <dbReference type="NCBI Taxonomy" id="1429867"/>
    <lineage>
        <taxon>Eukaryota</taxon>
        <taxon>Fungi</taxon>
        <taxon>Dikarya</taxon>
        <taxon>Ascomycota</taxon>
        <taxon>Pezizomycotina</taxon>
        <taxon>Eurotiomycetes</taxon>
        <taxon>Eurotiomycetidae</taxon>
        <taxon>Eurotiales</taxon>
        <taxon>Aspergillaceae</taxon>
        <taxon>Penicillium</taxon>
    </lineage>
</organism>
<dbReference type="InterPro" id="IPR051706">
    <property type="entry name" value="Glycosyltransferase_domain"/>
</dbReference>
<evidence type="ECO:0000313" key="5">
    <source>
        <dbReference type="Proteomes" id="UP000053732"/>
    </source>
</evidence>
<protein>
    <submittedName>
        <fullName evidence="4">Glycosyltransferase, DXD sugar-binding region</fullName>
    </submittedName>
</protein>
<dbReference type="PANTHER" id="PTHR32385:SF15">
    <property type="entry name" value="INOSITOL PHOSPHOCERAMIDE MANNOSYLTRANSFERASE 1"/>
    <property type="match status" value="1"/>
</dbReference>
<dbReference type="Pfam" id="PF04488">
    <property type="entry name" value="Gly_transf_sug"/>
    <property type="match status" value="1"/>
</dbReference>
<evidence type="ECO:0000256" key="1">
    <source>
        <dbReference type="ARBA" id="ARBA00009003"/>
    </source>
</evidence>
<comment type="similarity">
    <text evidence="1">Belongs to the glycosyltransferase 32 family.</text>
</comment>
<keyword evidence="3" id="KW-1133">Transmembrane helix</keyword>
<dbReference type="Gene3D" id="3.90.550.20">
    <property type="match status" value="1"/>
</dbReference>
<reference evidence="4 5" key="1">
    <citation type="journal article" date="2014" name="Nat. Commun.">
        <title>Multiple recent horizontal transfers of a large genomic region in cheese making fungi.</title>
        <authorList>
            <person name="Cheeseman K."/>
            <person name="Ropars J."/>
            <person name="Renault P."/>
            <person name="Dupont J."/>
            <person name="Gouzy J."/>
            <person name="Branca A."/>
            <person name="Abraham A.L."/>
            <person name="Ceppi M."/>
            <person name="Conseiller E."/>
            <person name="Debuchy R."/>
            <person name="Malagnac F."/>
            <person name="Goarin A."/>
            <person name="Silar P."/>
            <person name="Lacoste S."/>
            <person name="Sallet E."/>
            <person name="Bensimon A."/>
            <person name="Giraud T."/>
            <person name="Brygoo Y."/>
        </authorList>
    </citation>
    <scope>NUCLEOTIDE SEQUENCE [LARGE SCALE GENOMIC DNA]</scope>
    <source>
        <strain evidence="5">FM 013</strain>
    </source>
</reference>
<sequence length="321" mass="36146">MVAFSGNRMRKLLIVVALSLVVFVIHQLSYAENFALAGQLSESIRIVNRCTFDALEPLDTFHPITNSKIPNIVHQIWKTTNVQEYSTEMKASHESWKTILEPQNYTVKLWTDDDILELIKIKYAWLLPTYIGYPHNIQRADIARLLVVHAEGGIYADLDVYPRSAEQIQCLKQLGLQAIFSPTAGTLGLSNHFFMAERGSPLLQWVLYEAKRRGLVSRRIVLPYLEVFWSTGPIMLTAAFRKYAWIYGTLRDNVGLIDENYGGAVIGHAAGRSWHGADGQALNYIADNVQVGTLLSGIACVFTVLGVIYAVRRYNGRITTR</sequence>
<accession>A0A0G4PLD5</accession>
<dbReference type="AlphaFoldDB" id="A0A0G4PLD5"/>
<dbReference type="GO" id="GO:0016020">
    <property type="term" value="C:membrane"/>
    <property type="evidence" value="ECO:0007669"/>
    <property type="project" value="GOC"/>
</dbReference>
<dbReference type="Proteomes" id="UP000053732">
    <property type="component" value="Unassembled WGS sequence"/>
</dbReference>
<dbReference type="PANTHER" id="PTHR32385">
    <property type="entry name" value="MANNOSYL PHOSPHORYLINOSITOL CERAMIDE SYNTHASE"/>
    <property type="match status" value="1"/>
</dbReference>
<evidence type="ECO:0000256" key="2">
    <source>
        <dbReference type="ARBA" id="ARBA00022679"/>
    </source>
</evidence>
<dbReference type="EMBL" id="HG793154">
    <property type="protein sequence ID" value="CRL27184.1"/>
    <property type="molecule type" value="Genomic_DNA"/>
</dbReference>
<dbReference type="SUPFAM" id="SSF53448">
    <property type="entry name" value="Nucleotide-diphospho-sugar transferases"/>
    <property type="match status" value="1"/>
</dbReference>
<keyword evidence="3" id="KW-0472">Membrane</keyword>
<feature type="transmembrane region" description="Helical" evidence="3">
    <location>
        <begin position="291"/>
        <end position="311"/>
    </location>
</feature>
<keyword evidence="5" id="KW-1185">Reference proteome</keyword>
<evidence type="ECO:0000313" key="4">
    <source>
        <dbReference type="EMBL" id="CRL27184.1"/>
    </source>
</evidence>
<keyword evidence="2 4" id="KW-0808">Transferase</keyword>
<gene>
    <name evidence="4" type="ORF">PCAMFM013_S021g000099</name>
</gene>
<name>A0A0G4PLD5_PENC3</name>
<dbReference type="InterPro" id="IPR007577">
    <property type="entry name" value="GlycoTrfase_DXD_sugar-bd_CS"/>
</dbReference>